<feature type="compositionally biased region" description="Low complexity" evidence="3">
    <location>
        <begin position="1929"/>
        <end position="1942"/>
    </location>
</feature>
<dbReference type="GO" id="GO:0005509">
    <property type="term" value="F:calcium ion binding"/>
    <property type="evidence" value="ECO:0007669"/>
    <property type="project" value="InterPro"/>
</dbReference>
<dbReference type="SUPFAM" id="SSF51120">
    <property type="entry name" value="beta-Roll"/>
    <property type="match status" value="16"/>
</dbReference>
<feature type="domain" description="Haemolysin-type calcium binding-related" evidence="4">
    <location>
        <begin position="1845"/>
        <end position="1882"/>
    </location>
</feature>
<dbReference type="RefSeq" id="WP_108887569.1">
    <property type="nucleotide sequence ID" value="NZ_OMOJ01000014.1"/>
</dbReference>
<dbReference type="Pfam" id="PF06594">
    <property type="entry name" value="HCBP_related"/>
    <property type="match status" value="1"/>
</dbReference>
<dbReference type="PRINTS" id="PR00313">
    <property type="entry name" value="CABNDNGRPT"/>
</dbReference>
<comment type="subcellular location">
    <subcellularLocation>
        <location evidence="1">Secreted</location>
    </subcellularLocation>
</comment>
<keyword evidence="2" id="KW-0964">Secreted</keyword>
<keyword evidence="6" id="KW-1185">Reference proteome</keyword>
<dbReference type="InterPro" id="IPR018511">
    <property type="entry name" value="Hemolysin-typ_Ca-bd_CS"/>
</dbReference>
<dbReference type="PANTHER" id="PTHR38340">
    <property type="entry name" value="S-LAYER PROTEIN"/>
    <property type="match status" value="1"/>
</dbReference>
<accession>A0A2R8B0N0</accession>
<dbReference type="PANTHER" id="PTHR38340:SF1">
    <property type="entry name" value="S-LAYER PROTEIN"/>
    <property type="match status" value="1"/>
</dbReference>
<dbReference type="Gene3D" id="2.150.10.10">
    <property type="entry name" value="Serralysin-like metalloprotease, C-terminal"/>
    <property type="match status" value="19"/>
</dbReference>
<evidence type="ECO:0000256" key="1">
    <source>
        <dbReference type="ARBA" id="ARBA00004613"/>
    </source>
</evidence>
<feature type="region of interest" description="Disordered" evidence="3">
    <location>
        <begin position="1668"/>
        <end position="1708"/>
    </location>
</feature>
<name>A0A2R8B0N0_9RHOB</name>
<gene>
    <name evidence="5" type="primary">cya_17</name>
    <name evidence="5" type="ORF">PRI8871_03615</name>
</gene>
<organism evidence="5 6">
    <name type="scientific">Pseudoprimorskyibacter insulae</name>
    <dbReference type="NCBI Taxonomy" id="1695997"/>
    <lineage>
        <taxon>Bacteria</taxon>
        <taxon>Pseudomonadati</taxon>
        <taxon>Pseudomonadota</taxon>
        <taxon>Alphaproteobacteria</taxon>
        <taxon>Rhodobacterales</taxon>
        <taxon>Paracoccaceae</taxon>
        <taxon>Pseudoprimorskyibacter</taxon>
    </lineage>
</organism>
<feature type="compositionally biased region" description="Polar residues" evidence="3">
    <location>
        <begin position="2321"/>
        <end position="2331"/>
    </location>
</feature>
<dbReference type="Gene3D" id="2.60.40.2700">
    <property type="match status" value="10"/>
</dbReference>
<dbReference type="EMBL" id="OMOJ01000014">
    <property type="protein sequence ID" value="SPF81790.1"/>
    <property type="molecule type" value="Genomic_DNA"/>
</dbReference>
<evidence type="ECO:0000256" key="2">
    <source>
        <dbReference type="ARBA" id="ARBA00022525"/>
    </source>
</evidence>
<evidence type="ECO:0000313" key="5">
    <source>
        <dbReference type="EMBL" id="SPF81790.1"/>
    </source>
</evidence>
<feature type="region of interest" description="Disordered" evidence="3">
    <location>
        <begin position="1138"/>
        <end position="1168"/>
    </location>
</feature>
<dbReference type="Proteomes" id="UP000244904">
    <property type="component" value="Unassembled WGS sequence"/>
</dbReference>
<dbReference type="InterPro" id="IPR010566">
    <property type="entry name" value="Haemolys_ca-bd"/>
</dbReference>
<dbReference type="GO" id="GO:0005576">
    <property type="term" value="C:extracellular region"/>
    <property type="evidence" value="ECO:0007669"/>
    <property type="project" value="UniProtKB-SubCell"/>
</dbReference>
<proteinExistence type="predicted"/>
<dbReference type="InterPro" id="IPR050557">
    <property type="entry name" value="RTX_toxin/Mannuronan_C5-epim"/>
</dbReference>
<evidence type="ECO:0000313" key="6">
    <source>
        <dbReference type="Proteomes" id="UP000244904"/>
    </source>
</evidence>
<evidence type="ECO:0000259" key="4">
    <source>
        <dbReference type="Pfam" id="PF06594"/>
    </source>
</evidence>
<protein>
    <submittedName>
        <fullName evidence="5">Bifunctional hemolysin/adenylate cyclase</fullName>
    </submittedName>
</protein>
<feature type="region of interest" description="Disordered" evidence="3">
    <location>
        <begin position="1928"/>
        <end position="1956"/>
    </location>
</feature>
<dbReference type="OrthoDB" id="7355596at2"/>
<dbReference type="Pfam" id="PF00353">
    <property type="entry name" value="HemolysinCabind"/>
    <property type="match status" value="34"/>
</dbReference>
<dbReference type="PROSITE" id="PS00330">
    <property type="entry name" value="HEMOLYSIN_CALCIUM"/>
    <property type="match status" value="25"/>
</dbReference>
<dbReference type="InterPro" id="IPR001343">
    <property type="entry name" value="Hemolysn_Ca-bd"/>
</dbReference>
<feature type="region of interest" description="Disordered" evidence="3">
    <location>
        <begin position="2304"/>
        <end position="2334"/>
    </location>
</feature>
<evidence type="ECO:0000256" key="3">
    <source>
        <dbReference type="SAM" id="MobiDB-lite"/>
    </source>
</evidence>
<reference evidence="6" key="1">
    <citation type="submission" date="2018-03" db="EMBL/GenBank/DDBJ databases">
        <authorList>
            <person name="Rodrigo-Torres L."/>
            <person name="Arahal R. D."/>
            <person name="Lucena T."/>
        </authorList>
    </citation>
    <scope>NUCLEOTIDE SEQUENCE [LARGE SCALE GENOMIC DNA]</scope>
    <source>
        <strain evidence="6">CECT 8871</strain>
    </source>
</reference>
<dbReference type="InterPro" id="IPR011049">
    <property type="entry name" value="Serralysin-like_metalloprot_C"/>
</dbReference>
<sequence length="3293" mass="333024">MAVINGDATNNGLAGTDAADTINGLGGDDILDGRAGNDSLDGGTGNDTLYGEAGNDTINGGAGVDRVFYFKETGTRGISADLGTGKVTDTWGNLDTLIGIEYLYGSVFNDTIKGTATGNDTLFGDAGNDNINGLGGDDILVGDKGNDTLQGDAGSDQVAYFFETGTLGVVVNLITQTATDTWGDTDTLFNIERIIGSDHDDILKGSGAANFFYGRDGADLIETFNGVDTLVGDKGADTLDGGDSENDVLSYYLESGTLGVTVNLKTGTAIDTWGDTDTIRNLEVIHGTDKADRMIGSDGVGHDGKLYDERFIGYDGDDYMDGGDGKDYYSTGAGNDTIMVGATLAEARDTIVISGSGNKVIKGGNSEGTLYGHHLIFEIDEAITVNLKDGTASSATMTTDFTEGLYILEVNGTMHDDHLIGGNPLFDYLEWYTGNQGNDTIDGGTGTADTVIYEPEEQIGAYNFDLGRTEYGMFGVVVDLGAGTAKDAFGDTDTLINIDHVRGTNWDDYIKGSDEQNAFWGLKGNDTLDGGEGEDIVHYREDALREGNAGVTVNLFNGTAIDGHGTTDTLISIENVHATDKNDFVVGNNVDNRLFGYDGNDTLRGFGGKDVLVGGVGDDSLSGGDDHDELVGGAGNDLLDGGQGDDLVRYRDDTAGIAADLTSGKVTDGDGGIDTLISIESVHGSDFGDTLAGDGGANELSGFGGNDLIEGRTGADTLLGGTGNDTIRGGAQNDELWGGAGDDTLDGGDGTDLVRYRDAAAGVSANLATNSANDGEGGTDTFIGIEGIHGSEHNDTLKGDSAGNELSGFGGNDLIEGQDGNDTLLGGGGQDTIRGGTGDDELWGEGGNDTLDGGAGTDLVRYLSSTAAVVVDLAAGTAQDGLGGTDTLIGIEGAHGSEFGDTLKGDAGGNELSGFGGNDTLIGQGGEDTLIGGVGNDSILASGGDDTLLGGDGFDTLDGGDGTDLVRYRDDVAGVTVNLASGSAVDGAGNTDVLVNIEDIDGSDHNDKLTGSSGSNRLFGYAGNDLISGTGGSDTLKGGTGNDTLLGGDGDDEIWGEQGADSIDGGTGIDLIRYRGATGGVTVDLNGGSALDGHGAQDSLKNIENVHGSDFSDILRGDLNDNELAGFKGNDTLSGFQGNDKLLGDEGNDSLSGGGGEDELSGGAGVDTLNGGAGRDLARYRDSTSGVVVDLAAGQAQDGFGTSDTLIDIEGAHGSDFGDTLRGDTGDNELFGFDGDDTIQGSLGNDTLLGGAGNDSLHGGGGNDLMTGDAGADTLDGSTGIDLVRYRDDAAGVTVNLISGQALDGGGALDTLIDIENAHGSDFDDKLTGDVSANELSGFAGADTIAGNGGNDTILGGAGNDSLSGGANNDEIWGEAGNDTIDGGDGTDLVRYRSAGAGANVNLATGTATDGDGGNDSLTSIENAHGSDFGDTLTGNAGNNELSGFAGNDLLQGGAGVDTLLGGEGDDTIQGGDGDDEIWGQAGADNIDGGAGANDLLRYRDDEAGVTVNLTTGTATDGSGSTDTITNIEHVHTSDHNDSIVGNSAINRLFGFAGDDTMRGEAGNDILLGDGGDDSIDGGTGDDEIWGGAGADTIDGGAGTDLVRYLDAIGSVTANLATGVASSDGFGSSDVLSNVEDVDGSNFADSITGDSGANRLFGFGGRDTLEGGDGNDVLAGDDNKADTSTDEDDSLSGGGGNDTMLGEGGDDTYDGGDGTDLVRFIYATSGLNVNLLLGTATGEGNDSLSNVENIDGSNFDDLIVGDSNVNVLSGMGGADTLIGNAGNDVLSGRGGGDVYEFIAGDGNDVVNDLGGDGVDKIIFHDYYARNATVIMQNPNDPNNKAIQISFGITGDVVVIANGRDASSASAIEQIVWADGTTWSHATLIANLGQQGTVDSAGPTPLDNVLNYTPNDDVRDGLDGNDLIRGLGGNDSLSGSGGNDTLIGGEGDDTLLGGDGNDLLEGGPGNDVKDGGAGTDTAVYGVALSDAAVSLSGGVFTITSHLGTDTVSNVESFKFTDQTLTLAQMTAIGTNQAPVSTLPPTLSNSEGAVSVNFAQFFSDPEGATLTYEISGLPDGLTVSGTGLTVSGTVEGSLTPYLVRITASDALNGQVTASVRWTIENINAAPTGGVSITGTATEGQTLTADTSTLADGDGLGELSYVWMRDGVVVAGADTQTYHLTAADIGAQMSVKVSYTDGFGTAESVSSTATSAVLNVNSLPTGGVSISGTPTEGQTLTAQTSSLADADGLGALRLQWLRDTIEIEGANGATYTLGDDDIGARIRLRVTYTDQQGTFETVTSSGTTAVRNVNDAPTGSVVIEGSPSEGQTLSADTSTLDDGDGMGALSYQWLRNDNPISGANSGAYTLTADDIGGTITVKVSYTDAHGTAESVTSAATAAVTNTNDAPTGAVVIDGTVSLGQTLTANTSTLSDADGVGQLSYQWMRDGTAITGATASTYKVVTADIGSQLTVVVSYEDGGNTQETVTSDPTATVISGNELPTGKVVITGTAAQHETLGIDSSTLADANGMGNLSYQWLRDGTAITGAKGATYTLVTADIGKKISVKVSYTDGIGTQESVTSAATAAVSNANDGPSGTVVLTGTAKQGETLTADLSGLSDEDGLGTVFTYQWQRGGVDIAGATSASYTLAQADVDQAITVKVGYTDGIGTEESVTSAASAPVENINDAPVGKPIITGKVARGETVTADGSGVTDADGIASQLFYEWFRDGTKIMGANSETYTIQAEDDGANLTVKLKYTDQFSQLEEVFSDPVNVNDANDAPTGSIPITGDKVQGATLTADVSNFNDPDGLGTLNYQWLRDDAEVSGATGQTYVLTQADVGAQISVRVSYTDQQGYDESVTTGKTMAIANVNDAPVGKPVLTGTPNPGNVLTMDTSGLSDPDGIASNLFFEWFRDGTKIPGALAETYTLTSADLGTKITGMAKFVDGGGTQEEVFSTAITVVEATNTAPAGALVVTGTAKPGQVLTADASGITDVDGIQSNLFYEWFLDGTKIPGELATTYTVRDGDAGHSITALVKFVDGLGKLESVTSSPVAATSGVTVKTGTAGNDRLEGTDGADSLVGLGGNDTLIGAGGDDTLEGGDGVDVLNGGDGDDFIYGGATEADLRDVVYGGNGNDYVEGGYGNDELRGDAGNDTLAGGFGADTMIGGDGDDQVTGSAWGDVLFGGNGDDFINGGFGYDRVNGGTGADQFFHIGNAGHGSDWIQDYNAAEGDVLFYGASAVKDDFLIQRATTASAGADTVQEVFITNKTTGVLLWALVDGDAQSELNVKVGANVFDLLA</sequence>